<dbReference type="Proteomes" id="UP000005143">
    <property type="component" value="Unassembled WGS sequence"/>
</dbReference>
<keyword evidence="2" id="KW-1185">Reference proteome</keyword>
<dbReference type="AlphaFoldDB" id="H0E4K6"/>
<gene>
    <name evidence="1" type="ORF">PAI11_17370</name>
</gene>
<reference evidence="1 2" key="1">
    <citation type="journal article" date="2013" name="Biodegradation">
        <title>Quantitative proteomic analysis of ibuprofen-degrading Patulibacter sp. strain I11.</title>
        <authorList>
            <person name="Almeida B."/>
            <person name="Kjeldal H."/>
            <person name="Lolas I."/>
            <person name="Knudsen A.D."/>
            <person name="Carvalho G."/>
            <person name="Nielsen K.L."/>
            <person name="Barreto Crespo M.T."/>
            <person name="Stensballe A."/>
            <person name="Nielsen J.L."/>
        </authorList>
    </citation>
    <scope>NUCLEOTIDE SEQUENCE [LARGE SCALE GENOMIC DNA]</scope>
    <source>
        <strain evidence="1 2">I11</strain>
    </source>
</reference>
<proteinExistence type="predicted"/>
<accession>H0E4K6</accession>
<sequence length="121" mass="13802">MALAETFKRVLDSLPDDWTDLTLDLRIADEDRYVEAATYVTTTCNAQPYSRHDWHWRILVAHRFGHAAAPTAVESALTLLDQAGLDGELVVRDVRVGRAEVEPMWGRGETARDEFRRLRAH</sequence>
<dbReference type="EMBL" id="AGUD01000108">
    <property type="protein sequence ID" value="EHN11377.1"/>
    <property type="molecule type" value="Genomic_DNA"/>
</dbReference>
<evidence type="ECO:0000313" key="2">
    <source>
        <dbReference type="Proteomes" id="UP000005143"/>
    </source>
</evidence>
<evidence type="ECO:0000313" key="1">
    <source>
        <dbReference type="EMBL" id="EHN11377.1"/>
    </source>
</evidence>
<dbReference type="RefSeq" id="WP_007573389.1">
    <property type="nucleotide sequence ID" value="NZ_AGUD01000108.1"/>
</dbReference>
<dbReference type="OrthoDB" id="5244030at2"/>
<protein>
    <submittedName>
        <fullName evidence="1">Uncharacterized protein</fullName>
    </submittedName>
</protein>
<organism evidence="1 2">
    <name type="scientific">Patulibacter medicamentivorans</name>
    <dbReference type="NCBI Taxonomy" id="1097667"/>
    <lineage>
        <taxon>Bacteria</taxon>
        <taxon>Bacillati</taxon>
        <taxon>Actinomycetota</taxon>
        <taxon>Thermoleophilia</taxon>
        <taxon>Solirubrobacterales</taxon>
        <taxon>Patulibacteraceae</taxon>
        <taxon>Patulibacter</taxon>
    </lineage>
</organism>
<comment type="caution">
    <text evidence="1">The sequence shown here is derived from an EMBL/GenBank/DDBJ whole genome shotgun (WGS) entry which is preliminary data.</text>
</comment>
<name>H0E4K6_9ACTN</name>